<evidence type="ECO:0000256" key="4">
    <source>
        <dbReference type="ARBA" id="ARBA00022691"/>
    </source>
</evidence>
<dbReference type="SUPFAM" id="SSF53335">
    <property type="entry name" value="S-adenosyl-L-methionine-dependent methyltransferases"/>
    <property type="match status" value="1"/>
</dbReference>
<keyword evidence="2 7" id="KW-0489">Methyltransferase</keyword>
<keyword evidence="8" id="KW-1185">Reference proteome</keyword>
<evidence type="ECO:0000256" key="3">
    <source>
        <dbReference type="ARBA" id="ARBA00022679"/>
    </source>
</evidence>
<evidence type="ECO:0000313" key="8">
    <source>
        <dbReference type="Proteomes" id="UP000502259"/>
    </source>
</evidence>
<dbReference type="InterPro" id="IPR047939">
    <property type="entry name" value="BREX_1_PglX"/>
</dbReference>
<evidence type="ECO:0000313" key="7">
    <source>
        <dbReference type="EMBL" id="BCB08137.1"/>
    </source>
</evidence>
<name>A0A6F8U398_9GAMM</name>
<dbReference type="EMBL" id="AP022843">
    <property type="protein sequence ID" value="BCB08137.1"/>
    <property type="molecule type" value="Genomic_DNA"/>
</dbReference>
<organism evidence="7 8">
    <name type="scientific">Halomonas hydrothermalis</name>
    <dbReference type="NCBI Taxonomy" id="115561"/>
    <lineage>
        <taxon>Bacteria</taxon>
        <taxon>Pseudomonadati</taxon>
        <taxon>Pseudomonadota</taxon>
        <taxon>Gammaproteobacteria</taxon>
        <taxon>Oceanospirillales</taxon>
        <taxon>Halomonadaceae</taxon>
        <taxon>Halomonas</taxon>
    </lineage>
</organism>
<comment type="catalytic activity">
    <reaction evidence="5">
        <text>a 2'-deoxyadenosine in DNA + S-adenosyl-L-methionine = an N(6)-methyl-2'-deoxyadenosine in DNA + S-adenosyl-L-homocysteine + H(+)</text>
        <dbReference type="Rhea" id="RHEA:15197"/>
        <dbReference type="Rhea" id="RHEA-COMP:12418"/>
        <dbReference type="Rhea" id="RHEA-COMP:12419"/>
        <dbReference type="ChEBI" id="CHEBI:15378"/>
        <dbReference type="ChEBI" id="CHEBI:57856"/>
        <dbReference type="ChEBI" id="CHEBI:59789"/>
        <dbReference type="ChEBI" id="CHEBI:90615"/>
        <dbReference type="ChEBI" id="CHEBI:90616"/>
        <dbReference type="EC" id="2.1.1.72"/>
    </reaction>
</comment>
<sequence>MNTANIKKYAPKARARFIDTMMRQAARVGISPDGKGGVVIAPLEQKGDVLVMTAQDGQTHTVPAHLKGAREALAAWVQRDGFTQAIEQAAYSWFNRLCAIRYMEIHGYLDHGRRVLSGAGGEAGQFQILDECLEVDLPAIDKSLDTARVRELKLDGTQDETLYRELLLAQCHALHEAMPFLFEPLDDASELLLPNNLTKTDSLIRELVEAIPEADWQDVEVIGWLYQFYISEKKDQVIGKVVKSEDIPAATQLFTPNWIVQYLVQNSVGRQWLQTYPGSPLKAEMPYYIEPAEQEPEVQAQLDAITPASLDPETIKVLDPACGSGHILVEAYNVLKAIYEERGYRTRDIPKLILENNLFGLDIDDRAAQLAGFALLMKAREDDRRILTRNVRMNVLAMQSSQHLDANTLWRDLNLTGDWHQGQSQSLFDSEQQDLSSNDATYKLIADLIERFQVAKTFGSLIEVPNKWEEPLKALLEELSKLTNSGDMMQKAAAQRLVPMVQQAWVLAQGYDAVVANPPYMGSKYQTPAVKKYLKDAYKGYEKDLFSAYIVRNLDFAKEHGQLGFMTPFVWMFISSYEQLRKRLIEEDVITSLIQLEYSGFDGATVPICTFTISKSHIASYTGSYIRLSDFRGAVNQGPKTLEAIQNRDCGWLYEAKADDFKKIPGSPVAYWLPDQALSALDNTIPLREVSSPRKGMCTRDNDFFVRTWFEVSFNGIGFAYTERESARKSRMKWFPYQKGGDFRQWYGNQISVVNWENDGFQLLNMESLGWSGGSTNHNLEYIFKPAIVWSKITSNHPSFRISEVGFLYDDASGLCPVADESKAKSVLAFLCSKVGRLYMSVINPTLNIQPGNMASMPFMELNNDSVINDIVHISKSDWNSHEISWEFEELSLINACRHSSRINVSYEKLCLMCQDSISTMQRLEEFNNKELISAYGLSEQLDSRVALEEVSLTCNPYYRYGSNRSEDELETLLQCDTLKELVSYAIGCMMGRYSLDKPGLILASQGETVRDYLAQIPDPSFAPDDNAIIPLTDQEWFPDDATNRFRDFVRTVWGDDSLPNGRSALQENLDFVAESLCLHAIKPPSQKNGGEAALDTIRRYLSTQFFKDHLRTYKKRPIYWLFSSGKQKAFECLVYLHRYNESTLAEMRTDYVIPLTTKLASYVEKLEQDKDASTSAAEAKAIEKELSKLYKQQAELNTFDEKLRHYADQRISLDLDDGVKVNYGKFGDLLAEVKQVVGK</sequence>
<dbReference type="Proteomes" id="UP000502259">
    <property type="component" value="Chromosome"/>
</dbReference>
<dbReference type="InterPro" id="IPR029063">
    <property type="entry name" value="SAM-dependent_MTases_sf"/>
</dbReference>
<dbReference type="PRINTS" id="PR00507">
    <property type="entry name" value="N12N6MTFRASE"/>
</dbReference>
<proteinExistence type="predicted"/>
<dbReference type="PANTHER" id="PTHR33841">
    <property type="entry name" value="DNA METHYLTRANSFERASE YEEA-RELATED"/>
    <property type="match status" value="1"/>
</dbReference>
<dbReference type="InterPro" id="IPR011639">
    <property type="entry name" value="MethylTrfase_TaqI-like_dom"/>
</dbReference>
<gene>
    <name evidence="7" type="ORF">HHSLTHF2_20270</name>
</gene>
<dbReference type="GO" id="GO:0032259">
    <property type="term" value="P:methylation"/>
    <property type="evidence" value="ECO:0007669"/>
    <property type="project" value="UniProtKB-KW"/>
</dbReference>
<accession>A0A6F8U398</accession>
<evidence type="ECO:0000256" key="2">
    <source>
        <dbReference type="ARBA" id="ARBA00022603"/>
    </source>
</evidence>
<keyword evidence="3 7" id="KW-0808">Transferase</keyword>
<feature type="domain" description="Type II methyltransferase M.TaqI-like" evidence="6">
    <location>
        <begin position="356"/>
        <end position="598"/>
    </location>
</feature>
<reference evidence="7 8" key="1">
    <citation type="submission" date="2020-03" db="EMBL/GenBank/DDBJ databases">
        <title>Complete Genome Sequence of Halomonas hydrothermalis Strain Slthf2, Halophilic Bacterium Isolated from Deep-Sea Hydrothermal-Vent Environments.</title>
        <authorList>
            <person name="Takeyama N."/>
            <person name="Huang M."/>
            <person name="Sato K."/>
            <person name="Galipon J."/>
            <person name="Arakawa K."/>
        </authorList>
    </citation>
    <scope>NUCLEOTIDE SEQUENCE [LARGE SCALE GENOMIC DNA]</scope>
    <source>
        <strain evidence="7 8">Slthf2</strain>
    </source>
</reference>
<dbReference type="NCBIfam" id="NF033452">
    <property type="entry name" value="BREX_1_MTaseX"/>
    <property type="match status" value="1"/>
</dbReference>
<dbReference type="Pfam" id="PF07669">
    <property type="entry name" value="Eco57I"/>
    <property type="match status" value="1"/>
</dbReference>
<dbReference type="InterPro" id="IPR050953">
    <property type="entry name" value="N4_N6_ade-DNA_methylase"/>
</dbReference>
<evidence type="ECO:0000256" key="5">
    <source>
        <dbReference type="ARBA" id="ARBA00047942"/>
    </source>
</evidence>
<protein>
    <recommendedName>
        <fullName evidence="1">site-specific DNA-methyltransferase (adenine-specific)</fullName>
        <ecNumber evidence="1">2.1.1.72</ecNumber>
    </recommendedName>
</protein>
<dbReference type="REBASE" id="392116">
    <property type="entry name" value="Hhy15725ORF20270P"/>
</dbReference>
<dbReference type="PANTHER" id="PTHR33841:SF1">
    <property type="entry name" value="DNA METHYLTRANSFERASE A"/>
    <property type="match status" value="1"/>
</dbReference>
<dbReference type="Gene3D" id="3.40.50.150">
    <property type="entry name" value="Vaccinia Virus protein VP39"/>
    <property type="match status" value="1"/>
</dbReference>
<dbReference type="AlphaFoldDB" id="A0A6F8U398"/>
<dbReference type="GO" id="GO:0009007">
    <property type="term" value="F:site-specific DNA-methyltransferase (adenine-specific) activity"/>
    <property type="evidence" value="ECO:0007669"/>
    <property type="project" value="UniProtKB-EC"/>
</dbReference>
<dbReference type="EC" id="2.1.1.72" evidence="1"/>
<dbReference type="PROSITE" id="PS00092">
    <property type="entry name" value="N6_MTASE"/>
    <property type="match status" value="1"/>
</dbReference>
<dbReference type="InterPro" id="IPR002052">
    <property type="entry name" value="DNA_methylase_N6_adenine_CS"/>
</dbReference>
<dbReference type="GO" id="GO:0006304">
    <property type="term" value="P:DNA modification"/>
    <property type="evidence" value="ECO:0007669"/>
    <property type="project" value="InterPro"/>
</dbReference>
<evidence type="ECO:0000256" key="1">
    <source>
        <dbReference type="ARBA" id="ARBA00011900"/>
    </source>
</evidence>
<keyword evidence="4" id="KW-0949">S-adenosyl-L-methionine</keyword>
<evidence type="ECO:0000259" key="6">
    <source>
        <dbReference type="Pfam" id="PF07669"/>
    </source>
</evidence>
<dbReference type="RefSeq" id="WP_172420973.1">
    <property type="nucleotide sequence ID" value="NZ_AP022843.1"/>
</dbReference>
<dbReference type="GO" id="GO:0003676">
    <property type="term" value="F:nucleic acid binding"/>
    <property type="evidence" value="ECO:0007669"/>
    <property type="project" value="InterPro"/>
</dbReference>